<gene>
    <name evidence="1" type="ORF">PFISCL1PPCAC_5095</name>
</gene>
<evidence type="ECO:0000313" key="2">
    <source>
        <dbReference type="Proteomes" id="UP001432322"/>
    </source>
</evidence>
<accession>A0AAV5V698</accession>
<protein>
    <recommendedName>
        <fullName evidence="3">Secreted protein</fullName>
    </recommendedName>
</protein>
<evidence type="ECO:0008006" key="3">
    <source>
        <dbReference type="Google" id="ProtNLM"/>
    </source>
</evidence>
<sequence>AKFFFITVSTAFLISELSSKPNTISGLRRFINVIEFPFAPMSNSSNTCFIRNVRHNTHRREQFYIHSRDQLNIGPVRVVQYTLSSVSHRIWSRGDPAE</sequence>
<dbReference type="EMBL" id="BTSY01000002">
    <property type="protein sequence ID" value="GMT13798.1"/>
    <property type="molecule type" value="Genomic_DNA"/>
</dbReference>
<dbReference type="Proteomes" id="UP001432322">
    <property type="component" value="Unassembled WGS sequence"/>
</dbReference>
<dbReference type="AlphaFoldDB" id="A0AAV5V698"/>
<proteinExistence type="predicted"/>
<feature type="non-terminal residue" evidence="1">
    <location>
        <position position="1"/>
    </location>
</feature>
<name>A0AAV5V698_9BILA</name>
<evidence type="ECO:0000313" key="1">
    <source>
        <dbReference type="EMBL" id="GMT13798.1"/>
    </source>
</evidence>
<comment type="caution">
    <text evidence="1">The sequence shown here is derived from an EMBL/GenBank/DDBJ whole genome shotgun (WGS) entry which is preliminary data.</text>
</comment>
<organism evidence="1 2">
    <name type="scientific">Pristionchus fissidentatus</name>
    <dbReference type="NCBI Taxonomy" id="1538716"/>
    <lineage>
        <taxon>Eukaryota</taxon>
        <taxon>Metazoa</taxon>
        <taxon>Ecdysozoa</taxon>
        <taxon>Nematoda</taxon>
        <taxon>Chromadorea</taxon>
        <taxon>Rhabditida</taxon>
        <taxon>Rhabditina</taxon>
        <taxon>Diplogasteromorpha</taxon>
        <taxon>Diplogasteroidea</taxon>
        <taxon>Neodiplogasteridae</taxon>
        <taxon>Pristionchus</taxon>
    </lineage>
</organism>
<keyword evidence="2" id="KW-1185">Reference proteome</keyword>
<reference evidence="1" key="1">
    <citation type="submission" date="2023-10" db="EMBL/GenBank/DDBJ databases">
        <title>Genome assembly of Pristionchus species.</title>
        <authorList>
            <person name="Yoshida K."/>
            <person name="Sommer R.J."/>
        </authorList>
    </citation>
    <scope>NUCLEOTIDE SEQUENCE</scope>
    <source>
        <strain evidence="1">RS5133</strain>
    </source>
</reference>